<feature type="domain" description="Methyltransferase small" evidence="5">
    <location>
        <begin position="50"/>
        <end position="147"/>
    </location>
</feature>
<evidence type="ECO:0000313" key="7">
    <source>
        <dbReference type="Proteomes" id="UP000186218"/>
    </source>
</evidence>
<keyword evidence="3 6" id="KW-0808">Transferase</keyword>
<keyword evidence="4" id="KW-0949">S-adenosyl-L-methionine</keyword>
<dbReference type="InterPro" id="IPR052190">
    <property type="entry name" value="Euk-Arch_PrmC-MTase"/>
</dbReference>
<evidence type="ECO:0000313" key="6">
    <source>
        <dbReference type="EMBL" id="SIR95597.1"/>
    </source>
</evidence>
<comment type="similarity">
    <text evidence="1">Belongs to the eukaryotic/archaeal PrmC-related family.</text>
</comment>
<dbReference type="PANTHER" id="PTHR45875">
    <property type="entry name" value="METHYLTRANSFERASE N6AMT1"/>
    <property type="match status" value="1"/>
</dbReference>
<reference evidence="6 7" key="1">
    <citation type="submission" date="2017-01" db="EMBL/GenBank/DDBJ databases">
        <authorList>
            <person name="Mah S.A."/>
            <person name="Swanson W.J."/>
            <person name="Moy G.W."/>
            <person name="Vacquier V.D."/>
        </authorList>
    </citation>
    <scope>NUCLEOTIDE SEQUENCE [LARGE SCALE GENOMIC DNA]</scope>
    <source>
        <strain evidence="6 7">CPCC 203464</strain>
    </source>
</reference>
<keyword evidence="2 6" id="KW-0489">Methyltransferase</keyword>
<gene>
    <name evidence="6" type="ORF">SAMN05445060_1828</name>
</gene>
<evidence type="ECO:0000256" key="1">
    <source>
        <dbReference type="ARBA" id="ARBA00006149"/>
    </source>
</evidence>
<dbReference type="GO" id="GO:0008757">
    <property type="term" value="F:S-adenosylmethionine-dependent methyltransferase activity"/>
    <property type="evidence" value="ECO:0007669"/>
    <property type="project" value="TreeGrafter"/>
</dbReference>
<dbReference type="InterPro" id="IPR007848">
    <property type="entry name" value="Small_mtfrase_dom"/>
</dbReference>
<dbReference type="Gene3D" id="3.40.50.150">
    <property type="entry name" value="Vaccinia Virus protein VP39"/>
    <property type="match status" value="1"/>
</dbReference>
<dbReference type="InterPro" id="IPR002052">
    <property type="entry name" value="DNA_methylase_N6_adenine_CS"/>
</dbReference>
<evidence type="ECO:0000256" key="2">
    <source>
        <dbReference type="ARBA" id="ARBA00022603"/>
    </source>
</evidence>
<keyword evidence="7" id="KW-1185">Reference proteome</keyword>
<sequence>MTTNSQIPRARYLAGSSRLPDVSPVDDIADILDALPLPVPRITDWPGVYRPDVDSALLCAAVSRELLGHREMPSAAEICAGSGIASIYAARLGASVTALDRGRRQVAAIRINAARNRTRVRARRADVRAPLPLEPVGLLFANPPYVPTPVDAADTPAARAWNAGGRGRDILDAIIEQIPTVVRPGGVVLLVHSALNGVDETLQRLAQVGCKARVTRRHSVAFGPVMRERSEWLRDNTFISAGQAVEELVVVRGLQMR</sequence>
<proteinExistence type="inferred from homology"/>
<name>A0A1N7F5F3_9NOCA</name>
<dbReference type="GO" id="GO:0035657">
    <property type="term" value="C:eRF1 methyltransferase complex"/>
    <property type="evidence" value="ECO:0007669"/>
    <property type="project" value="TreeGrafter"/>
</dbReference>
<accession>A0A1N7F5F3</accession>
<protein>
    <submittedName>
        <fullName evidence="6">Release factor glutamine methyltransferase</fullName>
    </submittedName>
</protein>
<dbReference type="Proteomes" id="UP000186218">
    <property type="component" value="Unassembled WGS sequence"/>
</dbReference>
<dbReference type="OrthoDB" id="8746524at2"/>
<dbReference type="PANTHER" id="PTHR45875:SF1">
    <property type="entry name" value="METHYLTRANSFERASE N6AMT1"/>
    <property type="match status" value="1"/>
</dbReference>
<dbReference type="AlphaFoldDB" id="A0A1N7F5F3"/>
<dbReference type="EMBL" id="FTNT01000004">
    <property type="protein sequence ID" value="SIR95597.1"/>
    <property type="molecule type" value="Genomic_DNA"/>
</dbReference>
<evidence type="ECO:0000259" key="5">
    <source>
        <dbReference type="Pfam" id="PF05175"/>
    </source>
</evidence>
<evidence type="ECO:0000256" key="4">
    <source>
        <dbReference type="ARBA" id="ARBA00022691"/>
    </source>
</evidence>
<dbReference type="SUPFAM" id="SSF53335">
    <property type="entry name" value="S-adenosyl-L-methionine-dependent methyltransferases"/>
    <property type="match status" value="1"/>
</dbReference>
<dbReference type="RefSeq" id="WP_083709552.1">
    <property type="nucleotide sequence ID" value="NZ_FTNT01000004.1"/>
</dbReference>
<dbReference type="GO" id="GO:0003676">
    <property type="term" value="F:nucleic acid binding"/>
    <property type="evidence" value="ECO:0007669"/>
    <property type="project" value="InterPro"/>
</dbReference>
<dbReference type="GO" id="GO:0032259">
    <property type="term" value="P:methylation"/>
    <property type="evidence" value="ECO:0007669"/>
    <property type="project" value="UniProtKB-KW"/>
</dbReference>
<dbReference type="GO" id="GO:0008276">
    <property type="term" value="F:protein methyltransferase activity"/>
    <property type="evidence" value="ECO:0007669"/>
    <property type="project" value="TreeGrafter"/>
</dbReference>
<dbReference type="STRING" id="1344003.SAMN05445060_1828"/>
<evidence type="ECO:0000256" key="3">
    <source>
        <dbReference type="ARBA" id="ARBA00022679"/>
    </source>
</evidence>
<dbReference type="InterPro" id="IPR029063">
    <property type="entry name" value="SAM-dependent_MTases_sf"/>
</dbReference>
<dbReference type="PROSITE" id="PS00092">
    <property type="entry name" value="N6_MTASE"/>
    <property type="match status" value="1"/>
</dbReference>
<organism evidence="6 7">
    <name type="scientific">Williamsia sterculiae</name>
    <dbReference type="NCBI Taxonomy" id="1344003"/>
    <lineage>
        <taxon>Bacteria</taxon>
        <taxon>Bacillati</taxon>
        <taxon>Actinomycetota</taxon>
        <taxon>Actinomycetes</taxon>
        <taxon>Mycobacteriales</taxon>
        <taxon>Nocardiaceae</taxon>
        <taxon>Williamsia</taxon>
    </lineage>
</organism>
<dbReference type="Pfam" id="PF05175">
    <property type="entry name" value="MTS"/>
    <property type="match status" value="1"/>
</dbReference>